<keyword evidence="2" id="KW-1185">Reference proteome</keyword>
<evidence type="ECO:0000313" key="1">
    <source>
        <dbReference type="EnsemblMetazoa" id="PPA33711.1"/>
    </source>
</evidence>
<reference evidence="1" key="2">
    <citation type="submission" date="2022-06" db="UniProtKB">
        <authorList>
            <consortium name="EnsemblMetazoa"/>
        </authorList>
    </citation>
    <scope>IDENTIFICATION</scope>
    <source>
        <strain evidence="1">PS312</strain>
    </source>
</reference>
<accession>A0A8R1UM93</accession>
<accession>A0A2A6CX38</accession>
<dbReference type="AlphaFoldDB" id="A0A2A6CX38"/>
<dbReference type="PANTHER" id="PTHR21479:SF22">
    <property type="entry name" value="PROTEIN CBG07241"/>
    <property type="match status" value="1"/>
</dbReference>
<reference evidence="2" key="1">
    <citation type="journal article" date="2008" name="Nat. Genet.">
        <title>The Pristionchus pacificus genome provides a unique perspective on nematode lifestyle and parasitism.</title>
        <authorList>
            <person name="Dieterich C."/>
            <person name="Clifton S.W."/>
            <person name="Schuster L.N."/>
            <person name="Chinwalla A."/>
            <person name="Delehaunty K."/>
            <person name="Dinkelacker I."/>
            <person name="Fulton L."/>
            <person name="Fulton R."/>
            <person name="Godfrey J."/>
            <person name="Minx P."/>
            <person name="Mitreva M."/>
            <person name="Roeseler W."/>
            <person name="Tian H."/>
            <person name="Witte H."/>
            <person name="Yang S.P."/>
            <person name="Wilson R.K."/>
            <person name="Sommer R.J."/>
        </authorList>
    </citation>
    <scope>NUCLEOTIDE SEQUENCE [LARGE SCALE GENOMIC DNA]</scope>
    <source>
        <strain evidence="2">PS312</strain>
    </source>
</reference>
<name>A0A2A6CX38_PRIPA</name>
<dbReference type="Gene3D" id="2.60.40.3330">
    <property type="match status" value="2"/>
</dbReference>
<dbReference type="PANTHER" id="PTHR21479">
    <property type="match status" value="1"/>
</dbReference>
<protein>
    <submittedName>
        <fullName evidence="1">Uncharacterized protein</fullName>
    </submittedName>
</protein>
<dbReference type="Proteomes" id="UP000005239">
    <property type="component" value="Unassembled WGS sequence"/>
</dbReference>
<organism evidence="1 2">
    <name type="scientific">Pristionchus pacificus</name>
    <name type="common">Parasitic nematode worm</name>
    <dbReference type="NCBI Taxonomy" id="54126"/>
    <lineage>
        <taxon>Eukaryota</taxon>
        <taxon>Metazoa</taxon>
        <taxon>Ecdysozoa</taxon>
        <taxon>Nematoda</taxon>
        <taxon>Chromadorea</taxon>
        <taxon>Rhabditida</taxon>
        <taxon>Rhabditina</taxon>
        <taxon>Diplogasteromorpha</taxon>
        <taxon>Diplogasteroidea</taxon>
        <taxon>Neodiplogasteridae</taxon>
        <taxon>Pristionchus</taxon>
    </lineage>
</organism>
<evidence type="ECO:0000313" key="2">
    <source>
        <dbReference type="Proteomes" id="UP000005239"/>
    </source>
</evidence>
<proteinExistence type="predicted"/>
<dbReference type="EnsemblMetazoa" id="PPA33711.1">
    <property type="protein sequence ID" value="PPA33711.1"/>
    <property type="gene ID" value="WBGene00272080"/>
</dbReference>
<gene>
    <name evidence="1" type="primary">WBGene00272080</name>
</gene>
<dbReference type="InterPro" id="IPR038479">
    <property type="entry name" value="Transthyretin-like_sf"/>
</dbReference>
<sequence>MNLCLIIAAFISGCLTEVNIKVNVHGNLTCPEPFHYIVSLWEEDTISNDFITSHSEFSSTGKASYDISGQASDQWFENFVEPYFIVEHTCVEDSKFACLCVKFAPQNVDFVGKVNIDFKNTNLTRCEECDRTTVTVAVSGKLTCSKKFTYTVKLWEEDKYTHDFIRLDKSDVPAEVAHYYVYGKAHDGWFESDVEPFISIEHTCGKEKACVCHFFPPTDSDIDEELDIDLEHNSYKWCSGCSQEH</sequence>